<keyword evidence="7" id="KW-0067">ATP-binding</keyword>
<dbReference type="AlphaFoldDB" id="A0A6N8FHX8"/>
<gene>
    <name evidence="13" type="ORF">GMD78_00685</name>
</gene>
<evidence type="ECO:0000313" key="14">
    <source>
        <dbReference type="Proteomes" id="UP000469125"/>
    </source>
</evidence>
<reference evidence="13 14" key="1">
    <citation type="submission" date="2019-11" db="EMBL/GenBank/DDBJ databases">
        <authorList>
            <person name="Li X."/>
        </authorList>
    </citation>
    <scope>NUCLEOTIDE SEQUENCE [LARGE SCALE GENOMIC DNA]</scope>
    <source>
        <strain evidence="13 14">L9</strain>
    </source>
</reference>
<evidence type="ECO:0000256" key="6">
    <source>
        <dbReference type="ARBA" id="ARBA00022777"/>
    </source>
</evidence>
<evidence type="ECO:0000256" key="7">
    <source>
        <dbReference type="ARBA" id="ARBA00022840"/>
    </source>
</evidence>
<keyword evidence="11" id="KW-1133">Transmembrane helix</keyword>
<keyword evidence="8" id="KW-0443">Lipid metabolism</keyword>
<dbReference type="GO" id="GO:0005524">
    <property type="term" value="F:ATP binding"/>
    <property type="evidence" value="ECO:0007669"/>
    <property type="project" value="UniProtKB-KW"/>
</dbReference>
<keyword evidence="14" id="KW-1185">Reference proteome</keyword>
<evidence type="ECO:0000256" key="11">
    <source>
        <dbReference type="SAM" id="Phobius"/>
    </source>
</evidence>
<name>A0A6N8FHX8_9BACI</name>
<dbReference type="PROSITE" id="PS50146">
    <property type="entry name" value="DAGK"/>
    <property type="match status" value="1"/>
</dbReference>
<keyword evidence="5" id="KW-0547">Nucleotide-binding</keyword>
<dbReference type="Proteomes" id="UP000469125">
    <property type="component" value="Unassembled WGS sequence"/>
</dbReference>
<dbReference type="GO" id="GO:0016301">
    <property type="term" value="F:kinase activity"/>
    <property type="evidence" value="ECO:0007669"/>
    <property type="project" value="UniProtKB-KW"/>
</dbReference>
<sequence length="295" mass="32901">MYYFIVNKYSGSGRALKIWRRVAKLLQEKHIDYDVSITEHPHHASELVKDIMKKNNVKAIIAVGGDGTVHEIINGLIGSKIPLGIIPAGSGNDFCRGMRIPLKYDQALERILKGDKKTIDVGHINNKFFATIVGIGFDGQVAQKTNQSQNKKILNLAGMGSLSYIINVLKVLFYYKPTNVDLHIDQEPIKHQNVWLIAIANSPFYAGGMMICPNAKNDDQLFDVCIVKEISRWQLLRIFPSVFKGKHVNHSAVTIFKAKELEILSKRPMTAHGDGEIIGETPLKIMISPSTLSVL</sequence>
<dbReference type="InterPro" id="IPR005218">
    <property type="entry name" value="Diacylglycerol/lipid_kinase"/>
</dbReference>
<keyword evidence="9" id="KW-0594">Phospholipid biosynthesis</keyword>
<dbReference type="EMBL" id="WOCA01000001">
    <property type="protein sequence ID" value="MUK86918.1"/>
    <property type="molecule type" value="Genomic_DNA"/>
</dbReference>
<dbReference type="Gene3D" id="2.60.200.40">
    <property type="match status" value="1"/>
</dbReference>
<dbReference type="PANTHER" id="PTHR12358">
    <property type="entry name" value="SPHINGOSINE KINASE"/>
    <property type="match status" value="1"/>
</dbReference>
<dbReference type="InterPro" id="IPR050187">
    <property type="entry name" value="Lipid_Phosphate_FormReg"/>
</dbReference>
<dbReference type="InterPro" id="IPR017438">
    <property type="entry name" value="ATP-NAD_kinase_N"/>
</dbReference>
<accession>A0A6N8FHX8</accession>
<dbReference type="InterPro" id="IPR045540">
    <property type="entry name" value="YegS/DAGK_C"/>
</dbReference>
<dbReference type="PANTHER" id="PTHR12358:SF54">
    <property type="entry name" value="SPHINGOSINE KINASE RELATED PROTEIN"/>
    <property type="match status" value="1"/>
</dbReference>
<dbReference type="SUPFAM" id="SSF111331">
    <property type="entry name" value="NAD kinase/diacylglycerol kinase-like"/>
    <property type="match status" value="1"/>
</dbReference>
<keyword evidence="3" id="KW-0444">Lipid biosynthesis</keyword>
<comment type="caution">
    <text evidence="13">The sequence shown here is derived from an EMBL/GenBank/DDBJ whole genome shotgun (WGS) entry which is preliminary data.</text>
</comment>
<evidence type="ECO:0000256" key="2">
    <source>
        <dbReference type="ARBA" id="ARBA00005983"/>
    </source>
</evidence>
<evidence type="ECO:0000256" key="1">
    <source>
        <dbReference type="ARBA" id="ARBA00001946"/>
    </source>
</evidence>
<evidence type="ECO:0000256" key="10">
    <source>
        <dbReference type="ARBA" id="ARBA00023264"/>
    </source>
</evidence>
<comment type="cofactor">
    <cofactor evidence="1">
        <name>Mg(2+)</name>
        <dbReference type="ChEBI" id="CHEBI:18420"/>
    </cofactor>
</comment>
<dbReference type="Pfam" id="PF19279">
    <property type="entry name" value="YegS_C"/>
    <property type="match status" value="1"/>
</dbReference>
<comment type="similarity">
    <text evidence="2">Belongs to the diacylglycerol/lipid kinase family.</text>
</comment>
<keyword evidence="6 13" id="KW-0418">Kinase</keyword>
<proteinExistence type="inferred from homology"/>
<dbReference type="Gene3D" id="3.40.50.10330">
    <property type="entry name" value="Probable inorganic polyphosphate/atp-NAD kinase, domain 1"/>
    <property type="match status" value="1"/>
</dbReference>
<protein>
    <submittedName>
        <fullName evidence="13">YegS/Rv2252/BmrU family lipid kinase</fullName>
    </submittedName>
</protein>
<feature type="transmembrane region" description="Helical" evidence="11">
    <location>
        <begin position="153"/>
        <end position="174"/>
    </location>
</feature>
<organism evidence="13 14">
    <name type="scientific">Ornithinibacillus caprae</name>
    <dbReference type="NCBI Taxonomy" id="2678566"/>
    <lineage>
        <taxon>Bacteria</taxon>
        <taxon>Bacillati</taxon>
        <taxon>Bacillota</taxon>
        <taxon>Bacilli</taxon>
        <taxon>Bacillales</taxon>
        <taxon>Bacillaceae</taxon>
        <taxon>Ornithinibacillus</taxon>
    </lineage>
</organism>
<keyword evidence="11" id="KW-0472">Membrane</keyword>
<dbReference type="NCBIfam" id="TIGR00147">
    <property type="entry name" value="YegS/Rv2252/BmrU family lipid kinase"/>
    <property type="match status" value="1"/>
</dbReference>
<keyword evidence="11" id="KW-0812">Transmembrane</keyword>
<evidence type="ECO:0000259" key="12">
    <source>
        <dbReference type="PROSITE" id="PS50146"/>
    </source>
</evidence>
<dbReference type="GO" id="GO:0008654">
    <property type="term" value="P:phospholipid biosynthetic process"/>
    <property type="evidence" value="ECO:0007669"/>
    <property type="project" value="UniProtKB-KW"/>
</dbReference>
<feature type="domain" description="DAGKc" evidence="12">
    <location>
        <begin position="1"/>
        <end position="128"/>
    </location>
</feature>
<dbReference type="InterPro" id="IPR001206">
    <property type="entry name" value="Diacylglycerol_kinase_cat_dom"/>
</dbReference>
<dbReference type="Pfam" id="PF00781">
    <property type="entry name" value="DAGK_cat"/>
    <property type="match status" value="1"/>
</dbReference>
<evidence type="ECO:0000256" key="4">
    <source>
        <dbReference type="ARBA" id="ARBA00022679"/>
    </source>
</evidence>
<keyword evidence="4" id="KW-0808">Transferase</keyword>
<evidence type="ECO:0000256" key="9">
    <source>
        <dbReference type="ARBA" id="ARBA00023209"/>
    </source>
</evidence>
<dbReference type="SMART" id="SM00046">
    <property type="entry name" value="DAGKc"/>
    <property type="match status" value="1"/>
</dbReference>
<evidence type="ECO:0000256" key="3">
    <source>
        <dbReference type="ARBA" id="ARBA00022516"/>
    </source>
</evidence>
<evidence type="ECO:0000256" key="5">
    <source>
        <dbReference type="ARBA" id="ARBA00022741"/>
    </source>
</evidence>
<evidence type="ECO:0000256" key="8">
    <source>
        <dbReference type="ARBA" id="ARBA00023098"/>
    </source>
</evidence>
<dbReference type="InterPro" id="IPR016064">
    <property type="entry name" value="NAD/diacylglycerol_kinase_sf"/>
</dbReference>
<keyword evidence="10" id="KW-1208">Phospholipid metabolism</keyword>
<evidence type="ECO:0000313" key="13">
    <source>
        <dbReference type="EMBL" id="MUK86918.1"/>
    </source>
</evidence>